<dbReference type="GO" id="GO:0043937">
    <property type="term" value="P:regulation of sporulation"/>
    <property type="evidence" value="ECO:0007669"/>
    <property type="project" value="InterPro"/>
</dbReference>
<proteinExistence type="predicted"/>
<dbReference type="InterPro" id="IPR037208">
    <property type="entry name" value="Spo0E-like_sf"/>
</dbReference>
<keyword evidence="2" id="KW-1185">Reference proteome</keyword>
<dbReference type="InterPro" id="IPR036638">
    <property type="entry name" value="HLH_DNA-bd_sf"/>
</dbReference>
<organism evidence="1 2">
    <name type="scientific">Psychrobacillus insolitus</name>
    <dbReference type="NCBI Taxonomy" id="1461"/>
    <lineage>
        <taxon>Bacteria</taxon>
        <taxon>Bacillati</taxon>
        <taxon>Bacillota</taxon>
        <taxon>Bacilli</taxon>
        <taxon>Bacillales</taxon>
        <taxon>Bacillaceae</taxon>
        <taxon>Psychrobacillus</taxon>
    </lineage>
</organism>
<evidence type="ECO:0000313" key="2">
    <source>
        <dbReference type="Proteomes" id="UP000248646"/>
    </source>
</evidence>
<dbReference type="EMBL" id="QKZI01000001">
    <property type="protein sequence ID" value="PZX07367.1"/>
    <property type="molecule type" value="Genomic_DNA"/>
</dbReference>
<gene>
    <name evidence="1" type="ORF">C7437_101480</name>
</gene>
<dbReference type="GO" id="GO:0046983">
    <property type="term" value="F:protein dimerization activity"/>
    <property type="evidence" value="ECO:0007669"/>
    <property type="project" value="InterPro"/>
</dbReference>
<protein>
    <submittedName>
        <fullName evidence="1">Stage 0 sporulation regulatory protein</fullName>
    </submittedName>
</protein>
<dbReference type="SUPFAM" id="SSF140500">
    <property type="entry name" value="BAS1536-like"/>
    <property type="match status" value="1"/>
</dbReference>
<name>A0A2W7MJN5_9BACI</name>
<accession>A0A2W7MJN5</accession>
<reference evidence="1 2" key="1">
    <citation type="submission" date="2018-06" db="EMBL/GenBank/DDBJ databases">
        <title>Genomic Encyclopedia of Type Strains, Phase IV (KMG-IV): sequencing the most valuable type-strain genomes for metagenomic binning, comparative biology and taxonomic classification.</title>
        <authorList>
            <person name="Goeker M."/>
        </authorList>
    </citation>
    <scope>NUCLEOTIDE SEQUENCE [LARGE SCALE GENOMIC DNA]</scope>
    <source>
        <strain evidence="1 2">DSM 5</strain>
    </source>
</reference>
<dbReference type="Proteomes" id="UP000248646">
    <property type="component" value="Unassembled WGS sequence"/>
</dbReference>
<sequence length="51" mass="6023">MKSLLIKRKLKLVIEIKRKDMYTKAKQLGLIHPEVVKCSEELDVLLNKYQP</sequence>
<dbReference type="AlphaFoldDB" id="A0A2W7MJN5"/>
<comment type="caution">
    <text evidence="1">The sequence shown here is derived from an EMBL/GenBank/DDBJ whole genome shotgun (WGS) entry which is preliminary data.</text>
</comment>
<evidence type="ECO:0000313" key="1">
    <source>
        <dbReference type="EMBL" id="PZX07367.1"/>
    </source>
</evidence>
<dbReference type="OrthoDB" id="2973153at2"/>
<dbReference type="Pfam" id="PF09388">
    <property type="entry name" value="SpoOE-like"/>
    <property type="match status" value="1"/>
</dbReference>
<dbReference type="Gene3D" id="4.10.280.10">
    <property type="entry name" value="Helix-loop-helix DNA-binding domain"/>
    <property type="match status" value="1"/>
</dbReference>
<dbReference type="InterPro" id="IPR018540">
    <property type="entry name" value="Spo0E-like"/>
</dbReference>
<dbReference type="RefSeq" id="WP_111438023.1">
    <property type="nucleotide sequence ID" value="NZ_QKZI01000001.1"/>
</dbReference>